<organism evidence="2 3">
    <name type="scientific">Rotaria magnacalcarata</name>
    <dbReference type="NCBI Taxonomy" id="392030"/>
    <lineage>
        <taxon>Eukaryota</taxon>
        <taxon>Metazoa</taxon>
        <taxon>Spiralia</taxon>
        <taxon>Gnathifera</taxon>
        <taxon>Rotifera</taxon>
        <taxon>Eurotatoria</taxon>
        <taxon>Bdelloidea</taxon>
        <taxon>Philodinida</taxon>
        <taxon>Philodinidae</taxon>
        <taxon>Rotaria</taxon>
    </lineage>
</organism>
<gene>
    <name evidence="2" type="ORF">BYL167_LOCUS61388</name>
</gene>
<comment type="caution">
    <text evidence="2">The sequence shown here is derived from an EMBL/GenBank/DDBJ whole genome shotgun (WGS) entry which is preliminary data.</text>
</comment>
<evidence type="ECO:0000313" key="3">
    <source>
        <dbReference type="Proteomes" id="UP000681967"/>
    </source>
</evidence>
<dbReference type="EMBL" id="CAJOBH010232481">
    <property type="protein sequence ID" value="CAF5076852.1"/>
    <property type="molecule type" value="Genomic_DNA"/>
</dbReference>
<name>A0A8S3EPY7_9BILA</name>
<proteinExistence type="predicted"/>
<sequence>MNVFCRLIVNKYNLFLFNSPAEPNRYSIDCFPKENARQKPRSLKKLEDDRQLSMKGGRAQFTVTSSDGTTFIIQYQYGNDDDLDESNERSTQDSTNKVTAASPHEQKEVNNNQAARQELLGNLGVD</sequence>
<reference evidence="2" key="1">
    <citation type="submission" date="2021-02" db="EMBL/GenBank/DDBJ databases">
        <authorList>
            <person name="Nowell W R."/>
        </authorList>
    </citation>
    <scope>NUCLEOTIDE SEQUENCE</scope>
</reference>
<dbReference type="Proteomes" id="UP000681967">
    <property type="component" value="Unassembled WGS sequence"/>
</dbReference>
<feature type="region of interest" description="Disordered" evidence="1">
    <location>
        <begin position="77"/>
        <end position="126"/>
    </location>
</feature>
<evidence type="ECO:0000313" key="2">
    <source>
        <dbReference type="EMBL" id="CAF5076852.1"/>
    </source>
</evidence>
<evidence type="ECO:0000256" key="1">
    <source>
        <dbReference type="SAM" id="MobiDB-lite"/>
    </source>
</evidence>
<feature type="non-terminal residue" evidence="2">
    <location>
        <position position="1"/>
    </location>
</feature>
<protein>
    <submittedName>
        <fullName evidence="2">Uncharacterized protein</fullName>
    </submittedName>
</protein>
<accession>A0A8S3EPY7</accession>
<dbReference type="AlphaFoldDB" id="A0A8S3EPY7"/>